<accession>A0A2N5TYT4</accession>
<dbReference type="AlphaFoldDB" id="A0A2N5TYT4"/>
<name>A0A2N5TYT4_9BASI</name>
<organism evidence="2 4">
    <name type="scientific">Puccinia coronata f. sp. avenae</name>
    <dbReference type="NCBI Taxonomy" id="200324"/>
    <lineage>
        <taxon>Eukaryota</taxon>
        <taxon>Fungi</taxon>
        <taxon>Dikarya</taxon>
        <taxon>Basidiomycota</taxon>
        <taxon>Pucciniomycotina</taxon>
        <taxon>Pucciniomycetes</taxon>
        <taxon>Pucciniales</taxon>
        <taxon>Pucciniaceae</taxon>
        <taxon>Puccinia</taxon>
    </lineage>
</organism>
<dbReference type="Proteomes" id="UP000235392">
    <property type="component" value="Unassembled WGS sequence"/>
</dbReference>
<evidence type="ECO:0000313" key="3">
    <source>
        <dbReference type="Proteomes" id="UP000235388"/>
    </source>
</evidence>
<dbReference type="EMBL" id="PGCJ01001095">
    <property type="protein sequence ID" value="PLW09637.1"/>
    <property type="molecule type" value="Genomic_DNA"/>
</dbReference>
<evidence type="ECO:0000313" key="4">
    <source>
        <dbReference type="Proteomes" id="UP000235392"/>
    </source>
</evidence>
<dbReference type="EMBL" id="PGCI01000290">
    <property type="protein sequence ID" value="PLW30659.1"/>
    <property type="molecule type" value="Genomic_DNA"/>
</dbReference>
<reference evidence="3 4" key="1">
    <citation type="submission" date="2017-11" db="EMBL/GenBank/DDBJ databases">
        <title>De novo assembly and phasing of dikaryotic genomes from two isolates of Puccinia coronata f. sp. avenae, the causal agent of oat crown rust.</title>
        <authorList>
            <person name="Miller M.E."/>
            <person name="Zhang Y."/>
            <person name="Omidvar V."/>
            <person name="Sperschneider J."/>
            <person name="Schwessinger B."/>
            <person name="Raley C."/>
            <person name="Palmer J.M."/>
            <person name="Garnica D."/>
            <person name="Upadhyaya N."/>
            <person name="Rathjen J."/>
            <person name="Taylor J.M."/>
            <person name="Park R.F."/>
            <person name="Dodds P.N."/>
            <person name="Hirsch C.D."/>
            <person name="Kianian S.F."/>
            <person name="Figueroa M."/>
        </authorList>
    </citation>
    <scope>NUCLEOTIDE SEQUENCE [LARGE SCALE GENOMIC DNA]</scope>
    <source>
        <strain evidence="1">12NC29</strain>
        <strain evidence="2">12SD80</strain>
    </source>
</reference>
<comment type="caution">
    <text evidence="2">The sequence shown here is derived from an EMBL/GenBank/DDBJ whole genome shotgun (WGS) entry which is preliminary data.</text>
</comment>
<dbReference type="Proteomes" id="UP000235388">
    <property type="component" value="Unassembled WGS sequence"/>
</dbReference>
<keyword evidence="3" id="KW-1185">Reference proteome</keyword>
<protein>
    <submittedName>
        <fullName evidence="2">Uncharacterized protein</fullName>
    </submittedName>
</protein>
<evidence type="ECO:0000313" key="1">
    <source>
        <dbReference type="EMBL" id="PLW09637.1"/>
    </source>
</evidence>
<sequence length="101" mass="11577">MGLLRPLQEAHKKLVPVRSEYFSIINRSAHRELDMSPYVTYLRSSWKLRNAGTKWLGEELPAVSWSGRLFPRPASFGSKPQDTRCRLYGCATLADLLLIRT</sequence>
<gene>
    <name evidence="1" type="ORF">PCANC_24448</name>
    <name evidence="2" type="ORF">PCASD_15140</name>
</gene>
<proteinExistence type="predicted"/>
<evidence type="ECO:0000313" key="2">
    <source>
        <dbReference type="EMBL" id="PLW30659.1"/>
    </source>
</evidence>